<reference evidence="1" key="1">
    <citation type="submission" date="2022-07" db="EMBL/GenBank/DDBJ databases">
        <title>Fungi with potential for degradation of polypropylene.</title>
        <authorList>
            <person name="Gostincar C."/>
        </authorList>
    </citation>
    <scope>NUCLEOTIDE SEQUENCE</scope>
    <source>
        <strain evidence="1">EXF-13308</strain>
    </source>
</reference>
<name>A0AA38S163_9PEZI</name>
<keyword evidence="2" id="KW-1185">Reference proteome</keyword>
<organism evidence="1 2">
    <name type="scientific">Pleurostoma richardsiae</name>
    <dbReference type="NCBI Taxonomy" id="41990"/>
    <lineage>
        <taxon>Eukaryota</taxon>
        <taxon>Fungi</taxon>
        <taxon>Dikarya</taxon>
        <taxon>Ascomycota</taxon>
        <taxon>Pezizomycotina</taxon>
        <taxon>Sordariomycetes</taxon>
        <taxon>Sordariomycetidae</taxon>
        <taxon>Calosphaeriales</taxon>
        <taxon>Pleurostomataceae</taxon>
        <taxon>Pleurostoma</taxon>
    </lineage>
</organism>
<protein>
    <submittedName>
        <fullName evidence="1">Uncharacterized protein</fullName>
    </submittedName>
</protein>
<proteinExistence type="predicted"/>
<sequence>MNFNESTRPSKLHRRAILFREDGELQFIWLVVTEDYHFELAPIFGDKLVEGHLCSEDTAQLGAHLSTQDITLFACSDSIDEVANESIKRLGDPSLAFDCRGPLLAIGDDGDLTMNDFRAVVDWLQCYPFNTALLDPARFGGKKYHGVISTTSATVDGFQVPSLVPVQFSQSMILSMSINCKTITLLKNLLPLCYVYRVQTGEGKNVFQQFRLHDLEHRLTRDGHIHRSWWSDCTVEATTPGSMIYFRKDWKALLPEHLEMLESFVLMKLAGAHLACDGEYVDKDRLASMLTTEAFDEYWTAKNPGEDDASKSPLKM</sequence>
<dbReference type="AlphaFoldDB" id="A0AA38S163"/>
<gene>
    <name evidence="1" type="ORF">NKR23_g2720</name>
</gene>
<evidence type="ECO:0000313" key="2">
    <source>
        <dbReference type="Proteomes" id="UP001174694"/>
    </source>
</evidence>
<dbReference type="Proteomes" id="UP001174694">
    <property type="component" value="Unassembled WGS sequence"/>
</dbReference>
<evidence type="ECO:0000313" key="1">
    <source>
        <dbReference type="EMBL" id="KAJ9152038.1"/>
    </source>
</evidence>
<accession>A0AA38S163</accession>
<comment type="caution">
    <text evidence="1">The sequence shown here is derived from an EMBL/GenBank/DDBJ whole genome shotgun (WGS) entry which is preliminary data.</text>
</comment>
<dbReference type="EMBL" id="JANBVO010000005">
    <property type="protein sequence ID" value="KAJ9152038.1"/>
    <property type="molecule type" value="Genomic_DNA"/>
</dbReference>